<dbReference type="Proteomes" id="UP000829685">
    <property type="component" value="Unassembled WGS sequence"/>
</dbReference>
<evidence type="ECO:0000313" key="2">
    <source>
        <dbReference type="EMBL" id="KAI1869610.1"/>
    </source>
</evidence>
<gene>
    <name evidence="2" type="ORF">JX265_006700</name>
</gene>
<evidence type="ECO:0000256" key="1">
    <source>
        <dbReference type="ARBA" id="ARBA00023002"/>
    </source>
</evidence>
<dbReference type="Gene3D" id="3.40.50.720">
    <property type="entry name" value="NAD(P)-binding Rossmann-like Domain"/>
    <property type="match status" value="1"/>
</dbReference>
<organism evidence="2 3">
    <name type="scientific">Neoarthrinium moseri</name>
    <dbReference type="NCBI Taxonomy" id="1658444"/>
    <lineage>
        <taxon>Eukaryota</taxon>
        <taxon>Fungi</taxon>
        <taxon>Dikarya</taxon>
        <taxon>Ascomycota</taxon>
        <taxon>Pezizomycotina</taxon>
        <taxon>Sordariomycetes</taxon>
        <taxon>Xylariomycetidae</taxon>
        <taxon>Amphisphaeriales</taxon>
        <taxon>Apiosporaceae</taxon>
        <taxon>Neoarthrinium</taxon>
    </lineage>
</organism>
<dbReference type="PANTHER" id="PTHR43157">
    <property type="entry name" value="PHOSPHATIDYLINOSITOL-GLYCAN BIOSYNTHESIS CLASS F PROTEIN-RELATED"/>
    <property type="match status" value="1"/>
</dbReference>
<comment type="caution">
    <text evidence="2">The sequence shown here is derived from an EMBL/GenBank/DDBJ whole genome shotgun (WGS) entry which is preliminary data.</text>
</comment>
<dbReference type="SUPFAM" id="SSF51735">
    <property type="entry name" value="NAD(P)-binding Rossmann-fold domains"/>
    <property type="match status" value="1"/>
</dbReference>
<dbReference type="InterPro" id="IPR036291">
    <property type="entry name" value="NAD(P)-bd_dom_sf"/>
</dbReference>
<keyword evidence="3" id="KW-1185">Reference proteome</keyword>
<dbReference type="InterPro" id="IPR002347">
    <property type="entry name" value="SDR_fam"/>
</dbReference>
<sequence length="365" mass="39663">MAGPIGAMLYQAYMKWFPIPLPAPDSFSGQTAVVTGGTSGLGLAAAVHLVNLGASEVIISSRNPSRAHDALEAIERATGGKSKGKMRVLDLDMEKYASVVAFAEEVKATKEGKGGVDVLILNAGVASVDHKLSDEGWEQNIQVNTLSTTLLALLLLPHLKAERPNRRTPAHLSIVGSMRFGDPDINEWKSWQVGHKREGEGVLEHLSRRENFPGPSVMYASTKLLVMYAFTELVELAKGTDGRPQVILNTMCPGIVKTDLPRNYKGKGAVFVAGIGVFYALFGKSAADGARAYMAAVTTEESEHGKFIQFYKSEKQLQALSNRVLTSEDGKRMQSQIWREITGELGRKVPEVRDILVVSQVTAKR</sequence>
<accession>A0A9P9WLU8</accession>
<evidence type="ECO:0000313" key="3">
    <source>
        <dbReference type="Proteomes" id="UP000829685"/>
    </source>
</evidence>
<dbReference type="PRINTS" id="PR00081">
    <property type="entry name" value="GDHRDH"/>
</dbReference>
<dbReference type="PANTHER" id="PTHR43157:SF22">
    <property type="entry name" value="SHORT-CHAIN DEHYDROGENASE_REDUCTASE PHMF"/>
    <property type="match status" value="1"/>
</dbReference>
<dbReference type="EMBL" id="JAFIMR010000015">
    <property type="protein sequence ID" value="KAI1869610.1"/>
    <property type="molecule type" value="Genomic_DNA"/>
</dbReference>
<protein>
    <recommendedName>
        <fullName evidence="4">NAD(P)-binding protein</fullName>
    </recommendedName>
</protein>
<reference evidence="2" key="1">
    <citation type="submission" date="2021-03" db="EMBL/GenBank/DDBJ databases">
        <title>Revisited historic fungal species revealed as producer of novel bioactive compounds through whole genome sequencing and comparative genomics.</title>
        <authorList>
            <person name="Vignolle G.A."/>
            <person name="Hochenegger N."/>
            <person name="Mach R.L."/>
            <person name="Mach-Aigner A.R."/>
            <person name="Javad Rahimi M."/>
            <person name="Salim K.A."/>
            <person name="Chan C.M."/>
            <person name="Lim L.B.L."/>
            <person name="Cai F."/>
            <person name="Druzhinina I.S."/>
            <person name="U'Ren J.M."/>
            <person name="Derntl C."/>
        </authorList>
    </citation>
    <scope>NUCLEOTIDE SEQUENCE</scope>
    <source>
        <strain evidence="2">TUCIM 5799</strain>
    </source>
</reference>
<evidence type="ECO:0008006" key="4">
    <source>
        <dbReference type="Google" id="ProtNLM"/>
    </source>
</evidence>
<proteinExistence type="predicted"/>
<name>A0A9P9WLU8_9PEZI</name>
<keyword evidence="1" id="KW-0560">Oxidoreductase</keyword>
<dbReference type="GO" id="GO:0016491">
    <property type="term" value="F:oxidoreductase activity"/>
    <property type="evidence" value="ECO:0007669"/>
    <property type="project" value="UniProtKB-KW"/>
</dbReference>
<dbReference type="AlphaFoldDB" id="A0A9P9WLU8"/>
<dbReference type="Pfam" id="PF00106">
    <property type="entry name" value="adh_short"/>
    <property type="match status" value="1"/>
</dbReference>